<dbReference type="InterPro" id="IPR029903">
    <property type="entry name" value="RmlD-like-bd"/>
</dbReference>
<name>A0A4P9UNT6_METBY</name>
<dbReference type="GO" id="GO:0004029">
    <property type="term" value="F:aldehyde dehydrogenase (NAD+) activity"/>
    <property type="evidence" value="ECO:0007669"/>
    <property type="project" value="TreeGrafter"/>
</dbReference>
<protein>
    <submittedName>
        <fullName evidence="2">SDR family oxidoreductase</fullName>
    </submittedName>
</protein>
<dbReference type="EMBL" id="CP035467">
    <property type="protein sequence ID" value="QCW82173.1"/>
    <property type="molecule type" value="Genomic_DNA"/>
</dbReference>
<keyword evidence="3" id="KW-1185">Reference proteome</keyword>
<dbReference type="STRING" id="675511.GCA_000341735_01452"/>
<feature type="domain" description="RmlD-like substrate binding" evidence="1">
    <location>
        <begin position="105"/>
        <end position="278"/>
    </location>
</feature>
<evidence type="ECO:0000313" key="2">
    <source>
        <dbReference type="EMBL" id="QCW82173.1"/>
    </source>
</evidence>
<dbReference type="Proteomes" id="UP000305881">
    <property type="component" value="Chromosome"/>
</dbReference>
<dbReference type="SUPFAM" id="SSF51735">
    <property type="entry name" value="NAD(P)-binding Rossmann-fold domains"/>
    <property type="match status" value="1"/>
</dbReference>
<dbReference type="RefSeq" id="WP_017840012.1">
    <property type="nucleotide sequence ID" value="NZ_CP035467.1"/>
</dbReference>
<evidence type="ECO:0000313" key="3">
    <source>
        <dbReference type="Proteomes" id="UP000305881"/>
    </source>
</evidence>
<dbReference type="OrthoDB" id="9808276at2"/>
<dbReference type="GO" id="GO:0005737">
    <property type="term" value="C:cytoplasm"/>
    <property type="evidence" value="ECO:0007669"/>
    <property type="project" value="TreeGrafter"/>
</dbReference>
<dbReference type="AlphaFoldDB" id="A0A4P9UNT6"/>
<organism evidence="2 3">
    <name type="scientific">Methylotuvimicrobium buryatense</name>
    <name type="common">Methylomicrobium buryatense</name>
    <dbReference type="NCBI Taxonomy" id="95641"/>
    <lineage>
        <taxon>Bacteria</taxon>
        <taxon>Pseudomonadati</taxon>
        <taxon>Pseudomonadota</taxon>
        <taxon>Gammaproteobacteria</taxon>
        <taxon>Methylococcales</taxon>
        <taxon>Methylococcaceae</taxon>
        <taxon>Methylotuvimicrobium</taxon>
    </lineage>
</organism>
<dbReference type="PANTHER" id="PTHR48079">
    <property type="entry name" value="PROTEIN YEEZ"/>
    <property type="match status" value="1"/>
</dbReference>
<accession>A0A4P9UNT6</accession>
<reference evidence="3" key="1">
    <citation type="journal article" date="2019" name="J. Bacteriol.">
        <title>A Mutagenic Screen Identifies a TonB-Dependent Receptor Required for the Lanthanide Metal Switch in the Type I Methanotroph 'Methylotuvimicrobium buryatense' 5GB1C.</title>
        <authorList>
            <person name="Groom J.D."/>
            <person name="Ford S.M."/>
            <person name="Pesesky M.W."/>
            <person name="Lidstrom M.E."/>
        </authorList>
    </citation>
    <scope>NUCLEOTIDE SEQUENCE [LARGE SCALE GENOMIC DNA]</scope>
    <source>
        <strain evidence="3">5GB1C</strain>
    </source>
</reference>
<dbReference type="Pfam" id="PF04321">
    <property type="entry name" value="RmlD_sub_bind"/>
    <property type="match status" value="1"/>
</dbReference>
<dbReference type="InterPro" id="IPR051783">
    <property type="entry name" value="NAD(P)-dependent_oxidoreduct"/>
</dbReference>
<proteinExistence type="predicted"/>
<dbReference type="KEGG" id="mbur:EQU24_07885"/>
<gene>
    <name evidence="2" type="ORF">EQU24_07885</name>
</gene>
<dbReference type="Gene3D" id="3.40.50.720">
    <property type="entry name" value="NAD(P)-binding Rossmann-like Domain"/>
    <property type="match status" value="1"/>
</dbReference>
<dbReference type="CDD" id="cd05266">
    <property type="entry name" value="SDR_a4"/>
    <property type="match status" value="1"/>
</dbReference>
<evidence type="ECO:0000259" key="1">
    <source>
        <dbReference type="Pfam" id="PF04321"/>
    </source>
</evidence>
<sequence>MTKLLIAGYGDIGARLASILYSNHYQVFGLKRNPPMRNDGGTRFIKADLTRPEDLERIDCDFDQVLYLPTPGGRDAEAYRAVFDTALNNLIQRFKADGRMPQWFFVSSTGVYGQTAGEWVDESSDAQPNTVTGQIIRKAEQKLLEHDPGAVVVRFSGIYGPGRERLLQMASRQAAIQVDPPYYTNRIHQDDCAAVLAFLMKKHIEGGHLDNFYLASDDNPAPMWDVISWLAQQMNSQPPIAKPADNVPDQNKRCRNSRLKTLGFRFKYPTYREGYGEMFDLG</sequence>
<dbReference type="PANTHER" id="PTHR48079:SF6">
    <property type="entry name" value="NAD(P)-BINDING DOMAIN-CONTAINING PROTEIN-RELATED"/>
    <property type="match status" value="1"/>
</dbReference>
<dbReference type="InterPro" id="IPR036291">
    <property type="entry name" value="NAD(P)-bd_dom_sf"/>
</dbReference>